<dbReference type="EC" id="3.5.1.119" evidence="3"/>
<evidence type="ECO:0000313" key="4">
    <source>
        <dbReference type="Proteomes" id="UP001387100"/>
    </source>
</evidence>
<comment type="similarity">
    <text evidence="1">Belongs to the Pup ligase/Pup deamidase family. Pup deamidase subfamily.</text>
</comment>
<dbReference type="PANTHER" id="PTHR42307">
    <property type="entry name" value="PUP DEAMIDASE/DEPUPYLASE"/>
    <property type="match status" value="1"/>
</dbReference>
<organism evidence="3 4">
    <name type="scientific">Pseudokineococcus basanitobsidens</name>
    <dbReference type="NCBI Taxonomy" id="1926649"/>
    <lineage>
        <taxon>Bacteria</taxon>
        <taxon>Bacillati</taxon>
        <taxon>Actinomycetota</taxon>
        <taxon>Actinomycetes</taxon>
        <taxon>Kineosporiales</taxon>
        <taxon>Kineosporiaceae</taxon>
        <taxon>Pseudokineococcus</taxon>
    </lineage>
</organism>
<dbReference type="InterPro" id="IPR022366">
    <property type="entry name" value="Pup_deamidase"/>
</dbReference>
<dbReference type="PIRSF" id="PIRSF018077">
    <property type="entry name" value="UCP018077"/>
    <property type="match status" value="1"/>
</dbReference>
<keyword evidence="4" id="KW-1185">Reference proteome</keyword>
<protein>
    <submittedName>
        <fullName evidence="3">Depupylase/deamidase Dop</fullName>
        <ecNumber evidence="3">3.5.1.119</ecNumber>
    </submittedName>
</protein>
<sequence>MTSAEEPTTPLPSGRAAGPWGRDGGVRRVMGLETEFGISAPGEPGTHPMLLSGRVVHAYANPASDGARATRTRRGTRWDYADEAPLRDARGFELDRARAHASQLTDVPPDVAAEAPADVSPDLRAAQRADAGSGLHVAEELEDAGLANTVLTNGARLYVDHAHPEYSGPEVTTPRDAVLWDLAGDEVAREAMRRIAASPGLGDVVLYKNNTDGKGASYGTHENYLMPRSVPFGDIARALVPFFVSRQVVTGAGRVGRGQEGGASGFQLSQRADFFETEVGLETTLKRPLVNTRDEPHASAEAWRRLHVIVGDANLCQVANLLKTGTTSLVLAMVEAGEMPDLAVERPVAAVRDVSHDPSLQHLLTLRSGERLTAVQLQWRHLEAARRFVERRQGQDVDADTAEVLGLWEQVLTDLEADPARCARQLDWVAKQRLLDGFRRREDLSWDAARLALIDIQYADLRPERGLHARLVGRGAVDVFHAPAAVARAVTSPPEDTRAWFRGECVRRYGDEVAAASWDSVVLDVAGRASLQRVPMLEPLRGTRAATGALLDRCPTAADLVAALSGGR</sequence>
<dbReference type="InterPro" id="IPR004347">
    <property type="entry name" value="Pup_ligase/deamidase"/>
</dbReference>
<dbReference type="Pfam" id="PF03136">
    <property type="entry name" value="Pup_ligase"/>
    <property type="match status" value="1"/>
</dbReference>
<dbReference type="PANTHER" id="PTHR42307:SF2">
    <property type="entry name" value="PUP DEAMIDASE_DEPUPYLASE"/>
    <property type="match status" value="1"/>
</dbReference>
<keyword evidence="3" id="KW-0378">Hydrolase</keyword>
<dbReference type="NCBIfam" id="TIGR03688">
    <property type="entry name" value="depupylase_Dop"/>
    <property type="match status" value="1"/>
</dbReference>
<evidence type="ECO:0000313" key="3">
    <source>
        <dbReference type="EMBL" id="MEJ5944972.1"/>
    </source>
</evidence>
<reference evidence="3 4" key="1">
    <citation type="journal article" date="2017" name="Int. J. Syst. Evol. Microbiol.">
        <title>Pseudokineococcus basanitobsidens sp. nov., isolated from volcanic rock.</title>
        <authorList>
            <person name="Lee D.W."/>
            <person name="Park M.Y."/>
            <person name="Kim J.J."/>
            <person name="Kim B.S."/>
        </authorList>
    </citation>
    <scope>NUCLEOTIDE SEQUENCE [LARGE SCALE GENOMIC DNA]</scope>
    <source>
        <strain evidence="3 4">DSM 103726</strain>
    </source>
</reference>
<dbReference type="GO" id="GO:0016787">
    <property type="term" value="F:hydrolase activity"/>
    <property type="evidence" value="ECO:0007669"/>
    <property type="project" value="UniProtKB-KW"/>
</dbReference>
<name>A0ABU8RIR0_9ACTN</name>
<feature type="region of interest" description="Disordered" evidence="2">
    <location>
        <begin position="1"/>
        <end position="26"/>
    </location>
</feature>
<dbReference type="EMBL" id="JBBIAA010000005">
    <property type="protein sequence ID" value="MEJ5944972.1"/>
    <property type="molecule type" value="Genomic_DNA"/>
</dbReference>
<dbReference type="Proteomes" id="UP001387100">
    <property type="component" value="Unassembled WGS sequence"/>
</dbReference>
<comment type="caution">
    <text evidence="3">The sequence shown here is derived from an EMBL/GenBank/DDBJ whole genome shotgun (WGS) entry which is preliminary data.</text>
</comment>
<gene>
    <name evidence="3" type="primary">dop</name>
    <name evidence="3" type="ORF">WDZ17_06640</name>
</gene>
<evidence type="ECO:0000256" key="2">
    <source>
        <dbReference type="SAM" id="MobiDB-lite"/>
    </source>
</evidence>
<proteinExistence type="inferred from homology"/>
<evidence type="ECO:0000256" key="1">
    <source>
        <dbReference type="ARBA" id="ARBA00009114"/>
    </source>
</evidence>
<accession>A0ABU8RIR0</accession>